<comment type="caution">
    <text evidence="3">The sequence shown here is derived from an EMBL/GenBank/DDBJ whole genome shotgun (WGS) entry which is preliminary data.</text>
</comment>
<sequence length="241" mass="25491">MVHHSSAAGSGQAALYLQDTYLTDVVTNVVAAGRDDAGGVWVAVRHSIFHPQGGGQPADRGWLGACEVVPVRHAASGLVVLHARQGGGLDGLAEGDAVHARVDTGLRRLHAALHTAGHLVEAAGRGEGWTLAANNHFPDQARIEFTPPEAGAHLAEVEERDKATDRLRSFVDLAIADDLPVTADHDGEGRRVVRLGDLHAAPCGGTHVRSLAELEHVTIPAVKLKKGRVRVSYSASHRQPR</sequence>
<dbReference type="SMART" id="SM00863">
    <property type="entry name" value="tRNA_SAD"/>
    <property type="match status" value="1"/>
</dbReference>
<dbReference type="InterPro" id="IPR018163">
    <property type="entry name" value="Thr/Ala-tRNA-synth_IIc_edit"/>
</dbReference>
<comment type="cofactor">
    <cofactor evidence="1">
        <name>Zn(2+)</name>
        <dbReference type="ChEBI" id="CHEBI:29105"/>
    </cofactor>
</comment>
<keyword evidence="4" id="KW-1185">Reference proteome</keyword>
<dbReference type="SUPFAM" id="SSF50447">
    <property type="entry name" value="Translation proteins"/>
    <property type="match status" value="1"/>
</dbReference>
<dbReference type="SUPFAM" id="SSF55186">
    <property type="entry name" value="ThrRS/AlaRS common domain"/>
    <property type="match status" value="1"/>
</dbReference>
<evidence type="ECO:0000313" key="3">
    <source>
        <dbReference type="EMBL" id="MBE1560252.1"/>
    </source>
</evidence>
<dbReference type="EMBL" id="JADBEF010000001">
    <property type="protein sequence ID" value="MBE1560252.1"/>
    <property type="molecule type" value="Genomic_DNA"/>
</dbReference>
<dbReference type="InterPro" id="IPR051335">
    <property type="entry name" value="Alanyl-tRNA_Editing_Enzymes"/>
</dbReference>
<protein>
    <submittedName>
        <fullName evidence="3">Ser-tRNA(Ala) deacylase AlaX</fullName>
    </submittedName>
</protein>
<accession>A0ABR9KE15</accession>
<dbReference type="InterPro" id="IPR009000">
    <property type="entry name" value="Transl_B-barrel_sf"/>
</dbReference>
<reference evidence="3 4" key="1">
    <citation type="submission" date="2020-10" db="EMBL/GenBank/DDBJ databases">
        <title>Sequencing the genomes of 1000 actinobacteria strains.</title>
        <authorList>
            <person name="Klenk H.-P."/>
        </authorList>
    </citation>
    <scope>NUCLEOTIDE SEQUENCE [LARGE SCALE GENOMIC DNA]</scope>
    <source>
        <strain evidence="3 4">DSM 43748</strain>
    </source>
</reference>
<feature type="domain" description="Threonyl/alanyl tRNA synthetase SAD" evidence="2">
    <location>
        <begin position="190"/>
        <end position="232"/>
    </location>
</feature>
<dbReference type="Pfam" id="PF07973">
    <property type="entry name" value="tRNA_SAD"/>
    <property type="match status" value="1"/>
</dbReference>
<dbReference type="RefSeq" id="WP_192775361.1">
    <property type="nucleotide sequence ID" value="NZ_BAAASY010000029.1"/>
</dbReference>
<dbReference type="Proteomes" id="UP000661607">
    <property type="component" value="Unassembled WGS sequence"/>
</dbReference>
<dbReference type="InterPro" id="IPR012947">
    <property type="entry name" value="tRNA_SAD"/>
</dbReference>
<organism evidence="3 4">
    <name type="scientific">Nonomuraea africana</name>
    <dbReference type="NCBI Taxonomy" id="46171"/>
    <lineage>
        <taxon>Bacteria</taxon>
        <taxon>Bacillati</taxon>
        <taxon>Actinomycetota</taxon>
        <taxon>Actinomycetes</taxon>
        <taxon>Streptosporangiales</taxon>
        <taxon>Streptosporangiaceae</taxon>
        <taxon>Nonomuraea</taxon>
    </lineage>
</organism>
<dbReference type="PANTHER" id="PTHR43462:SF2">
    <property type="entry name" value="THREONYL AND ALANYL TRNA SYNTHETASE SECOND ADDITIONAL DOMAIN-CONTAINING PROTEIN"/>
    <property type="match status" value="1"/>
</dbReference>
<evidence type="ECO:0000313" key="4">
    <source>
        <dbReference type="Proteomes" id="UP000661607"/>
    </source>
</evidence>
<evidence type="ECO:0000256" key="1">
    <source>
        <dbReference type="ARBA" id="ARBA00001947"/>
    </source>
</evidence>
<proteinExistence type="predicted"/>
<evidence type="ECO:0000259" key="2">
    <source>
        <dbReference type="SMART" id="SM00863"/>
    </source>
</evidence>
<dbReference type="Gene3D" id="3.30.980.10">
    <property type="entry name" value="Threonyl-trna Synthetase, Chain A, domain 2"/>
    <property type="match status" value="1"/>
</dbReference>
<dbReference type="Gene3D" id="2.40.30.130">
    <property type="match status" value="1"/>
</dbReference>
<name>A0ABR9KE15_9ACTN</name>
<dbReference type="PANTHER" id="PTHR43462">
    <property type="entry name" value="ALANYL-TRNA EDITING PROTEIN"/>
    <property type="match status" value="1"/>
</dbReference>
<gene>
    <name evidence="3" type="ORF">H4W81_003031</name>
</gene>